<evidence type="ECO:0000313" key="3">
    <source>
        <dbReference type="Proteomes" id="UP001231189"/>
    </source>
</evidence>
<organism evidence="2 3">
    <name type="scientific">Lolium multiflorum</name>
    <name type="common">Italian ryegrass</name>
    <name type="synonym">Lolium perenne subsp. multiflorum</name>
    <dbReference type="NCBI Taxonomy" id="4521"/>
    <lineage>
        <taxon>Eukaryota</taxon>
        <taxon>Viridiplantae</taxon>
        <taxon>Streptophyta</taxon>
        <taxon>Embryophyta</taxon>
        <taxon>Tracheophyta</taxon>
        <taxon>Spermatophyta</taxon>
        <taxon>Magnoliopsida</taxon>
        <taxon>Liliopsida</taxon>
        <taxon>Poales</taxon>
        <taxon>Poaceae</taxon>
        <taxon>BOP clade</taxon>
        <taxon>Pooideae</taxon>
        <taxon>Poodae</taxon>
        <taxon>Poeae</taxon>
        <taxon>Poeae Chloroplast Group 2 (Poeae type)</taxon>
        <taxon>Loliodinae</taxon>
        <taxon>Loliinae</taxon>
        <taxon>Lolium</taxon>
    </lineage>
</organism>
<dbReference type="EMBL" id="JAUUTY010000003">
    <property type="protein sequence ID" value="KAK1669680.1"/>
    <property type="molecule type" value="Genomic_DNA"/>
</dbReference>
<evidence type="ECO:0000259" key="1">
    <source>
        <dbReference type="Pfam" id="PF13966"/>
    </source>
</evidence>
<comment type="caution">
    <text evidence="2">The sequence shown here is derived from an EMBL/GenBank/DDBJ whole genome shotgun (WGS) entry which is preliminary data.</text>
</comment>
<protein>
    <recommendedName>
        <fullName evidence="1">Reverse transcriptase zinc-binding domain-containing protein</fullName>
    </recommendedName>
</protein>
<proteinExistence type="predicted"/>
<reference evidence="2" key="1">
    <citation type="submission" date="2023-07" db="EMBL/GenBank/DDBJ databases">
        <title>A chromosome-level genome assembly of Lolium multiflorum.</title>
        <authorList>
            <person name="Chen Y."/>
            <person name="Copetti D."/>
            <person name="Kolliker R."/>
            <person name="Studer B."/>
        </authorList>
    </citation>
    <scope>NUCLEOTIDE SEQUENCE</scope>
    <source>
        <strain evidence="2">02402/16</strain>
        <tissue evidence="2">Leaf</tissue>
    </source>
</reference>
<dbReference type="AlphaFoldDB" id="A0AAD8T576"/>
<keyword evidence="3" id="KW-1185">Reference proteome</keyword>
<dbReference type="InterPro" id="IPR026960">
    <property type="entry name" value="RVT-Znf"/>
</dbReference>
<dbReference type="PANTHER" id="PTHR36617">
    <property type="entry name" value="PROTEIN, PUTATIVE-RELATED"/>
    <property type="match status" value="1"/>
</dbReference>
<accession>A0AAD8T576</accession>
<name>A0AAD8T576_LOLMU</name>
<dbReference type="Pfam" id="PF13966">
    <property type="entry name" value="zf-RVT"/>
    <property type="match status" value="1"/>
</dbReference>
<dbReference type="InterPro" id="IPR021109">
    <property type="entry name" value="Peptidase_aspartic_dom_sf"/>
</dbReference>
<evidence type="ECO:0000313" key="2">
    <source>
        <dbReference type="EMBL" id="KAK1669680.1"/>
    </source>
</evidence>
<dbReference type="Proteomes" id="UP001231189">
    <property type="component" value="Unassembled WGS sequence"/>
</dbReference>
<feature type="domain" description="Reverse transcriptase zinc-binding" evidence="1">
    <location>
        <begin position="120"/>
        <end position="184"/>
    </location>
</feature>
<dbReference type="Gene3D" id="2.40.70.10">
    <property type="entry name" value="Acid Proteases"/>
    <property type="match status" value="1"/>
</dbReference>
<gene>
    <name evidence="2" type="ORF">QYE76_057839</name>
</gene>
<sequence length="384" mass="43445">MYGWNGPHDLGDRHHLDTPVWKDIMAGLAAFRSISKVTLGNGASTAFWMDLWLGDQPLHERYPNLFSHSTRPHINVATTLSSGLRTNLGPRLTAAAVEDFRVLSLELGLVDLRLDIDVMETVIWRSAAPLKCKIFCWLARKERLPTNERRFRHHLTTSATCLSCNLDEDTDHLLLFCPRATEVWDFFHHGFDPADYSSFSDFCLKKSSSYEEATINTAIAWNIWKRRNARTFNDDVESLTLVTRRCIQDIRLWAFRYHSLAKALVAPPINALVAQITKAAKTSLYTLSLAHKDYLLDLSGPLLWSPCSSGSPTVPCSSAECTAALGTQKHFAQGQCRCTARLKNPVTGDHLWHAALHQDRRQLQLREELNHALLIGDLDRYVLL</sequence>
<dbReference type="PANTHER" id="PTHR36617:SF16">
    <property type="entry name" value="OS04G0516500 PROTEIN"/>
    <property type="match status" value="1"/>
</dbReference>